<dbReference type="EMBL" id="JAZDUF010000001">
    <property type="protein sequence ID" value="MEE3849903.1"/>
    <property type="molecule type" value="Genomic_DNA"/>
</dbReference>
<comment type="caution">
    <text evidence="5">The sequence shown here is derived from an EMBL/GenBank/DDBJ whole genome shotgun (WGS) entry which is preliminary data.</text>
</comment>
<evidence type="ECO:0000256" key="1">
    <source>
        <dbReference type="ARBA" id="ARBA00022722"/>
    </source>
</evidence>
<keyword evidence="4" id="KW-0472">Membrane</keyword>
<evidence type="ECO:0000256" key="2">
    <source>
        <dbReference type="ARBA" id="ARBA00022801"/>
    </source>
</evidence>
<feature type="region of interest" description="Disordered" evidence="3">
    <location>
        <begin position="78"/>
        <end position="134"/>
    </location>
</feature>
<dbReference type="SUPFAM" id="SSF53933">
    <property type="entry name" value="Microbial ribonucleases"/>
    <property type="match status" value="1"/>
</dbReference>
<dbReference type="Pfam" id="PF00545">
    <property type="entry name" value="Ribonuclease"/>
    <property type="match status" value="1"/>
</dbReference>
<dbReference type="Gene3D" id="3.10.450.30">
    <property type="entry name" value="Microbial ribonucleases"/>
    <property type="match status" value="1"/>
</dbReference>
<name>A0ABU7M9W1_9ACTN</name>
<dbReference type="InterPro" id="IPR000026">
    <property type="entry name" value="N1-like"/>
</dbReference>
<dbReference type="Proteomes" id="UP001347146">
    <property type="component" value="Unassembled WGS sequence"/>
</dbReference>
<gene>
    <name evidence="5" type="ORF">VZC37_06140</name>
</gene>
<feature type="compositionally biased region" description="Basic and acidic residues" evidence="3">
    <location>
        <begin position="114"/>
        <end position="127"/>
    </location>
</feature>
<keyword evidence="2" id="KW-0378">Hydrolase</keyword>
<protein>
    <submittedName>
        <fullName evidence="5">Ribonuclease domain-containing protein</fullName>
    </submittedName>
</protein>
<keyword evidence="4" id="KW-1133">Transmembrane helix</keyword>
<dbReference type="RefSeq" id="WP_330431510.1">
    <property type="nucleotide sequence ID" value="NZ_JAZDUF010000001.1"/>
</dbReference>
<feature type="region of interest" description="Disordered" evidence="3">
    <location>
        <begin position="34"/>
        <end position="56"/>
    </location>
</feature>
<evidence type="ECO:0000313" key="5">
    <source>
        <dbReference type="EMBL" id="MEE3849903.1"/>
    </source>
</evidence>
<organism evidence="5 6">
    <name type="scientific">Gordonia sesuvii</name>
    <dbReference type="NCBI Taxonomy" id="3116777"/>
    <lineage>
        <taxon>Bacteria</taxon>
        <taxon>Bacillati</taxon>
        <taxon>Actinomycetota</taxon>
        <taxon>Actinomycetes</taxon>
        <taxon>Mycobacteriales</taxon>
        <taxon>Gordoniaceae</taxon>
        <taxon>Gordonia</taxon>
    </lineage>
</organism>
<evidence type="ECO:0000256" key="4">
    <source>
        <dbReference type="SAM" id="Phobius"/>
    </source>
</evidence>
<feature type="transmembrane region" description="Helical" evidence="4">
    <location>
        <begin position="12"/>
        <end position="32"/>
    </location>
</feature>
<accession>A0ABU7M9W1</accession>
<keyword evidence="1" id="KW-0540">Nuclease</keyword>
<evidence type="ECO:0000256" key="3">
    <source>
        <dbReference type="SAM" id="MobiDB-lite"/>
    </source>
</evidence>
<dbReference type="InterPro" id="IPR016191">
    <property type="entry name" value="Ribonuclease/ribotoxin"/>
</dbReference>
<keyword evidence="6" id="KW-1185">Reference proteome</keyword>
<proteinExistence type="predicted"/>
<evidence type="ECO:0000313" key="6">
    <source>
        <dbReference type="Proteomes" id="UP001347146"/>
    </source>
</evidence>
<sequence>MTTGNSATRRRTVWSGLGLLVVVAVIALTWGFTGSDNSGQEQSTGRAAVGTTSAQSAGVPDHVMATLALIDAGDWPEAADAPGTRGGGVFRNNEGLLPDFDSQGRPISYQEWDVNPKEPGRSRDAERIVTGSDGSAWYTDDHYRSFVPIRGPDQ</sequence>
<reference evidence="5 6" key="1">
    <citation type="submission" date="2024-01" db="EMBL/GenBank/DDBJ databases">
        <title>Draft genome sequence of Gordonia sp. LSe1-13.</title>
        <authorList>
            <person name="Suphannarot A."/>
            <person name="Mingma R."/>
        </authorList>
    </citation>
    <scope>NUCLEOTIDE SEQUENCE [LARGE SCALE GENOMIC DNA]</scope>
    <source>
        <strain evidence="5 6">LSe1-13</strain>
    </source>
</reference>
<keyword evidence="4" id="KW-0812">Transmembrane</keyword>